<reference evidence="2 3" key="1">
    <citation type="journal article" date="2015" name="Proc. Natl. Acad. Sci. U.S.A.">
        <title>The resurrection genome of Boea hygrometrica: A blueprint for survival of dehydration.</title>
        <authorList>
            <person name="Xiao L."/>
            <person name="Yang G."/>
            <person name="Zhang L."/>
            <person name="Yang X."/>
            <person name="Zhao S."/>
            <person name="Ji Z."/>
            <person name="Zhou Q."/>
            <person name="Hu M."/>
            <person name="Wang Y."/>
            <person name="Chen M."/>
            <person name="Xu Y."/>
            <person name="Jin H."/>
            <person name="Xiao X."/>
            <person name="Hu G."/>
            <person name="Bao F."/>
            <person name="Hu Y."/>
            <person name="Wan P."/>
            <person name="Li L."/>
            <person name="Deng X."/>
            <person name="Kuang T."/>
            <person name="Xiang C."/>
            <person name="Zhu J.K."/>
            <person name="Oliver M.J."/>
            <person name="He Y."/>
        </authorList>
    </citation>
    <scope>NUCLEOTIDE SEQUENCE [LARGE SCALE GENOMIC DNA]</scope>
    <source>
        <strain evidence="3">cv. XS01</strain>
    </source>
</reference>
<feature type="compositionally biased region" description="Polar residues" evidence="1">
    <location>
        <begin position="78"/>
        <end position="90"/>
    </location>
</feature>
<proteinExistence type="predicted"/>
<sequence length="90" mass="10354">MRGQCAWRRVRCGSRDGPPREAAAGRWFQNVCFVSILKRDLDTIWQYRIDQIRKPGSDTTVGKPRRIRITPPGEAAEEQNNGRETINTIK</sequence>
<name>A0A2Z6ZX57_9LAMI</name>
<feature type="region of interest" description="Disordered" evidence="1">
    <location>
        <begin position="54"/>
        <end position="90"/>
    </location>
</feature>
<accession>A0A2Z6ZX57</accession>
<evidence type="ECO:0000256" key="1">
    <source>
        <dbReference type="SAM" id="MobiDB-lite"/>
    </source>
</evidence>
<protein>
    <submittedName>
        <fullName evidence="2">Uncharacterized protein</fullName>
    </submittedName>
</protein>
<dbReference type="Proteomes" id="UP000250235">
    <property type="component" value="Unassembled WGS sequence"/>
</dbReference>
<dbReference type="AlphaFoldDB" id="A0A2Z6ZX57"/>
<organism evidence="2 3">
    <name type="scientific">Dorcoceras hygrometricum</name>
    <dbReference type="NCBI Taxonomy" id="472368"/>
    <lineage>
        <taxon>Eukaryota</taxon>
        <taxon>Viridiplantae</taxon>
        <taxon>Streptophyta</taxon>
        <taxon>Embryophyta</taxon>
        <taxon>Tracheophyta</taxon>
        <taxon>Spermatophyta</taxon>
        <taxon>Magnoliopsida</taxon>
        <taxon>eudicotyledons</taxon>
        <taxon>Gunneridae</taxon>
        <taxon>Pentapetalae</taxon>
        <taxon>asterids</taxon>
        <taxon>lamiids</taxon>
        <taxon>Lamiales</taxon>
        <taxon>Gesneriaceae</taxon>
        <taxon>Didymocarpoideae</taxon>
        <taxon>Trichosporeae</taxon>
        <taxon>Loxocarpinae</taxon>
        <taxon>Dorcoceras</taxon>
    </lineage>
</organism>
<keyword evidence="3" id="KW-1185">Reference proteome</keyword>
<evidence type="ECO:0000313" key="2">
    <source>
        <dbReference type="EMBL" id="KZT75413.1"/>
    </source>
</evidence>
<evidence type="ECO:0000313" key="3">
    <source>
        <dbReference type="Proteomes" id="UP000250235"/>
    </source>
</evidence>
<dbReference type="EMBL" id="KV250023">
    <property type="protein sequence ID" value="KZT75413.1"/>
    <property type="molecule type" value="Genomic_DNA"/>
</dbReference>
<gene>
    <name evidence="2" type="ORF">F511_47562</name>
</gene>